<keyword evidence="2" id="KW-1185">Reference proteome</keyword>
<name>A0AAE3JHQ9_9FIRM</name>
<dbReference type="SUPFAM" id="SSF52540">
    <property type="entry name" value="P-loop containing nucleoside triphosphate hydrolases"/>
    <property type="match status" value="1"/>
</dbReference>
<sequence>TPKGDGTFNVYEDIKNKLMEKGVPEQEIAFIHDANTELRKAELFAKVRSGQVRFLLGSTAKMGAGTNVQDRLIALHHLDVPWRPSDVGRILRTFKIKKNVEVTDNGKIII</sequence>
<reference evidence="1" key="1">
    <citation type="submission" date="2021-10" db="EMBL/GenBank/DDBJ databases">
        <title>Anaerobic single-cell dispensing facilitates the cultivation of human gut bacteria.</title>
        <authorList>
            <person name="Afrizal A."/>
        </authorList>
    </citation>
    <scope>NUCLEOTIDE SEQUENCE</scope>
    <source>
        <strain evidence="1">CLA-AA-H215</strain>
    </source>
</reference>
<dbReference type="EMBL" id="JAJEQR010000058">
    <property type="protein sequence ID" value="MCC2232286.1"/>
    <property type="molecule type" value="Genomic_DNA"/>
</dbReference>
<dbReference type="Gene3D" id="3.40.50.300">
    <property type="entry name" value="P-loop containing nucleotide triphosphate hydrolases"/>
    <property type="match status" value="1"/>
</dbReference>
<organism evidence="1 2">
    <name type="scientific">Hominifimenecus microfluidus</name>
    <dbReference type="NCBI Taxonomy" id="2885348"/>
    <lineage>
        <taxon>Bacteria</taxon>
        <taxon>Bacillati</taxon>
        <taxon>Bacillota</taxon>
        <taxon>Clostridia</taxon>
        <taxon>Lachnospirales</taxon>
        <taxon>Lachnospiraceae</taxon>
        <taxon>Hominifimenecus</taxon>
    </lineage>
</organism>
<dbReference type="AlphaFoldDB" id="A0AAE3JHQ9"/>
<protein>
    <recommendedName>
        <fullName evidence="3">Helicase</fullName>
    </recommendedName>
</protein>
<evidence type="ECO:0008006" key="3">
    <source>
        <dbReference type="Google" id="ProtNLM"/>
    </source>
</evidence>
<evidence type="ECO:0000313" key="2">
    <source>
        <dbReference type="Proteomes" id="UP001198182"/>
    </source>
</evidence>
<comment type="caution">
    <text evidence="1">The sequence shown here is derived from an EMBL/GenBank/DDBJ whole genome shotgun (WGS) entry which is preliminary data.</text>
</comment>
<dbReference type="PANTHER" id="PTHR41313">
    <property type="entry name" value="ADENINE-SPECIFIC METHYLTRANSFERASE"/>
    <property type="match status" value="1"/>
</dbReference>
<dbReference type="Proteomes" id="UP001198182">
    <property type="component" value="Unassembled WGS sequence"/>
</dbReference>
<dbReference type="InterPro" id="IPR027417">
    <property type="entry name" value="P-loop_NTPase"/>
</dbReference>
<dbReference type="InterPro" id="IPR052933">
    <property type="entry name" value="DNA_Protect_Modify"/>
</dbReference>
<dbReference type="PANTHER" id="PTHR41313:SF1">
    <property type="entry name" value="DNA METHYLASE ADENINE-SPECIFIC DOMAIN-CONTAINING PROTEIN"/>
    <property type="match status" value="1"/>
</dbReference>
<feature type="non-terminal residue" evidence="1">
    <location>
        <position position="1"/>
    </location>
</feature>
<evidence type="ECO:0000313" key="1">
    <source>
        <dbReference type="EMBL" id="MCC2232286.1"/>
    </source>
</evidence>
<accession>A0AAE3JHQ9</accession>
<proteinExistence type="predicted"/>
<gene>
    <name evidence="1" type="ORF">LKD81_15025</name>
</gene>